<keyword evidence="5 10" id="KW-0472">Membrane</keyword>
<comment type="similarity">
    <text evidence="7 10">Belongs to the fluoride channel Fluc/FEX (TC 1.A.43) family.</text>
</comment>
<comment type="catalytic activity">
    <reaction evidence="8">
        <text>fluoride(in) = fluoride(out)</text>
        <dbReference type="Rhea" id="RHEA:76159"/>
        <dbReference type="ChEBI" id="CHEBI:17051"/>
    </reaction>
    <physiologicalReaction direction="left-to-right" evidence="8">
        <dbReference type="Rhea" id="RHEA:76160"/>
    </physiologicalReaction>
</comment>
<feature type="binding site" evidence="10">
    <location>
        <position position="78"/>
    </location>
    <ligand>
        <name>Na(+)</name>
        <dbReference type="ChEBI" id="CHEBI:29101"/>
        <note>structural</note>
    </ligand>
</feature>
<evidence type="ECO:0000313" key="12">
    <source>
        <dbReference type="Proteomes" id="UP000829401"/>
    </source>
</evidence>
<name>T0BKE3_ALIAG</name>
<reference evidence="12" key="1">
    <citation type="journal article" date="2022" name="G3 (Bethesda)">
        <title>Unveiling the complete genome sequence of Alicyclobacillus acidoterrestris DSM 3922T, a taint-producing strain.</title>
        <authorList>
            <person name="Leonardo I.C."/>
            <person name="Barreto Crespo M.T."/>
            <person name="Gaspar F.B."/>
        </authorList>
    </citation>
    <scope>NUCLEOTIDE SEQUENCE [LARGE SCALE GENOMIC DNA]</scope>
    <source>
        <strain evidence="12">DSM 3922</strain>
    </source>
</reference>
<dbReference type="RefSeq" id="WP_021298584.1">
    <property type="nucleotide sequence ID" value="NZ_AURB01000198.1"/>
</dbReference>
<keyword evidence="10" id="KW-0479">Metal-binding</keyword>
<protein>
    <recommendedName>
        <fullName evidence="10">Fluoride-specific ion channel FluC</fullName>
    </recommendedName>
</protein>
<dbReference type="GO" id="GO:0062054">
    <property type="term" value="F:fluoride channel activity"/>
    <property type="evidence" value="ECO:0007669"/>
    <property type="project" value="UniProtKB-UniRule"/>
</dbReference>
<dbReference type="GO" id="GO:0046872">
    <property type="term" value="F:metal ion binding"/>
    <property type="evidence" value="ECO:0007669"/>
    <property type="project" value="UniProtKB-KW"/>
</dbReference>
<feature type="transmembrane region" description="Helical" evidence="10">
    <location>
        <begin position="57"/>
        <end position="80"/>
    </location>
</feature>
<evidence type="ECO:0000256" key="10">
    <source>
        <dbReference type="HAMAP-Rule" id="MF_00454"/>
    </source>
</evidence>
<keyword evidence="10" id="KW-0813">Transport</keyword>
<keyword evidence="10" id="KW-0915">Sodium</keyword>
<dbReference type="Pfam" id="PF02537">
    <property type="entry name" value="CRCB"/>
    <property type="match status" value="1"/>
</dbReference>
<keyword evidence="10" id="KW-0406">Ion transport</keyword>
<feature type="transmembrane region" description="Helical" evidence="10">
    <location>
        <begin position="100"/>
        <end position="121"/>
    </location>
</feature>
<accession>T0BKE3</accession>
<feature type="transmembrane region" description="Helical" evidence="10">
    <location>
        <begin position="32"/>
        <end position="50"/>
    </location>
</feature>
<keyword evidence="3 10" id="KW-0812">Transmembrane</keyword>
<dbReference type="KEGG" id="aaco:K1I37_15505"/>
<sequence>MNWLLVGIGGIIGALLRYQVTRLINTRFDIQFPYPTLIINITGSFLLGWFTRDLHAYFPSLGSAPMLILGVGVCGAYTTFSTFSFEAVSLFREQRELTAIAYVLISCVGGFAASAIGLYGLPAAQ</sequence>
<feature type="binding site" evidence="10">
    <location>
        <position position="75"/>
    </location>
    <ligand>
        <name>Na(+)</name>
        <dbReference type="ChEBI" id="CHEBI:29101"/>
        <note>structural</note>
    </ligand>
</feature>
<dbReference type="GO" id="GO:0005886">
    <property type="term" value="C:plasma membrane"/>
    <property type="evidence" value="ECO:0007669"/>
    <property type="project" value="UniProtKB-SubCell"/>
</dbReference>
<dbReference type="AlphaFoldDB" id="T0BKE3"/>
<evidence type="ECO:0000256" key="3">
    <source>
        <dbReference type="ARBA" id="ARBA00022692"/>
    </source>
</evidence>
<accession>A0A9E6ZGF6</accession>
<evidence type="ECO:0000256" key="1">
    <source>
        <dbReference type="ARBA" id="ARBA00004651"/>
    </source>
</evidence>
<dbReference type="GO" id="GO:0140114">
    <property type="term" value="P:cellular detoxification of fluoride"/>
    <property type="evidence" value="ECO:0007669"/>
    <property type="project" value="UniProtKB-UniRule"/>
</dbReference>
<evidence type="ECO:0000256" key="9">
    <source>
        <dbReference type="ARBA" id="ARBA00049940"/>
    </source>
</evidence>
<organism evidence="11 12">
    <name type="scientific">Alicyclobacillus acidoterrestris (strain ATCC 49025 / DSM 3922 / CIP 106132 / NCIMB 13137 / GD3B)</name>
    <dbReference type="NCBI Taxonomy" id="1356854"/>
    <lineage>
        <taxon>Bacteria</taxon>
        <taxon>Bacillati</taxon>
        <taxon>Bacillota</taxon>
        <taxon>Bacilli</taxon>
        <taxon>Bacillales</taxon>
        <taxon>Alicyclobacillaceae</taxon>
        <taxon>Alicyclobacillus</taxon>
    </lineage>
</organism>
<dbReference type="HAMAP" id="MF_00454">
    <property type="entry name" value="FluC"/>
    <property type="match status" value="1"/>
</dbReference>
<dbReference type="InterPro" id="IPR003691">
    <property type="entry name" value="FluC"/>
</dbReference>
<comment type="function">
    <text evidence="9 10">Fluoride-specific ion channel. Important for reducing fluoride concentration in the cell, thus reducing its toxicity.</text>
</comment>
<evidence type="ECO:0000256" key="4">
    <source>
        <dbReference type="ARBA" id="ARBA00022989"/>
    </source>
</evidence>
<evidence type="ECO:0000256" key="5">
    <source>
        <dbReference type="ARBA" id="ARBA00023136"/>
    </source>
</evidence>
<dbReference type="EMBL" id="CP080467">
    <property type="protein sequence ID" value="UNO48078.1"/>
    <property type="molecule type" value="Genomic_DNA"/>
</dbReference>
<gene>
    <name evidence="10 11" type="primary">crcB</name>
    <name evidence="10" type="synonym">fluC</name>
    <name evidence="11" type="ORF">K1I37_15505</name>
</gene>
<dbReference type="Proteomes" id="UP000829401">
    <property type="component" value="Chromosome"/>
</dbReference>
<dbReference type="OrthoDB" id="9815830at2"/>
<keyword evidence="2 10" id="KW-1003">Cell membrane</keyword>
<dbReference type="PANTHER" id="PTHR28259">
    <property type="entry name" value="FLUORIDE EXPORT PROTEIN 1-RELATED"/>
    <property type="match status" value="1"/>
</dbReference>
<keyword evidence="6 10" id="KW-0407">Ion channel</keyword>
<comment type="subcellular location">
    <subcellularLocation>
        <location evidence="1 10">Cell membrane</location>
        <topology evidence="1 10">Multi-pass membrane protein</topology>
    </subcellularLocation>
</comment>
<evidence type="ECO:0000256" key="2">
    <source>
        <dbReference type="ARBA" id="ARBA00022475"/>
    </source>
</evidence>
<keyword evidence="4 10" id="KW-1133">Transmembrane helix</keyword>
<evidence type="ECO:0000256" key="6">
    <source>
        <dbReference type="ARBA" id="ARBA00023303"/>
    </source>
</evidence>
<dbReference type="NCBIfam" id="TIGR00494">
    <property type="entry name" value="crcB"/>
    <property type="match status" value="1"/>
</dbReference>
<evidence type="ECO:0000313" key="11">
    <source>
        <dbReference type="EMBL" id="UNO48078.1"/>
    </source>
</evidence>
<dbReference type="eggNOG" id="COG0239">
    <property type="taxonomic scope" value="Bacteria"/>
</dbReference>
<proteinExistence type="inferred from homology"/>
<dbReference type="PANTHER" id="PTHR28259:SF1">
    <property type="entry name" value="FLUORIDE EXPORT PROTEIN 1-RELATED"/>
    <property type="match status" value="1"/>
</dbReference>
<evidence type="ECO:0000256" key="7">
    <source>
        <dbReference type="ARBA" id="ARBA00035120"/>
    </source>
</evidence>
<keyword evidence="12" id="KW-1185">Reference proteome</keyword>
<evidence type="ECO:0000256" key="8">
    <source>
        <dbReference type="ARBA" id="ARBA00035585"/>
    </source>
</evidence>
<comment type="activity regulation">
    <text evidence="10">Na(+) is not transported, but it plays an essential structural role and its presence is essential for fluoride channel function.</text>
</comment>